<protein>
    <recommendedName>
        <fullName evidence="4">BTB domain-containing protein</fullName>
    </recommendedName>
</protein>
<dbReference type="PANTHER" id="PTHR46376:SF1">
    <property type="entry name" value="LEUCINE-ZIPPER-LIKE TRANSCRIPTIONAL REGULATOR 1"/>
    <property type="match status" value="1"/>
</dbReference>
<dbReference type="InterPro" id="IPR011333">
    <property type="entry name" value="SKP1/BTB/POZ_sf"/>
</dbReference>
<proteinExistence type="predicted"/>
<keyword evidence="2" id="KW-0677">Repeat</keyword>
<dbReference type="Gene3D" id="3.30.710.10">
    <property type="entry name" value="Potassium Channel Kv1.1, Chain A"/>
    <property type="match status" value="1"/>
</dbReference>
<evidence type="ECO:0000256" key="1">
    <source>
        <dbReference type="ARBA" id="ARBA00022441"/>
    </source>
</evidence>
<dbReference type="SMART" id="SM00225">
    <property type="entry name" value="BTB"/>
    <property type="match status" value="1"/>
</dbReference>
<feature type="region of interest" description="Disordered" evidence="3">
    <location>
        <begin position="1"/>
        <end position="74"/>
    </location>
</feature>
<dbReference type="SUPFAM" id="SSF54695">
    <property type="entry name" value="POZ domain"/>
    <property type="match status" value="1"/>
</dbReference>
<dbReference type="Gene3D" id="2.120.10.80">
    <property type="entry name" value="Kelch-type beta propeller"/>
    <property type="match status" value="2"/>
</dbReference>
<evidence type="ECO:0000256" key="2">
    <source>
        <dbReference type="ARBA" id="ARBA00022737"/>
    </source>
</evidence>
<organism evidence="5">
    <name type="scientific">Mucochytrium quahogii</name>
    <dbReference type="NCBI Taxonomy" id="96639"/>
    <lineage>
        <taxon>Eukaryota</taxon>
        <taxon>Sar</taxon>
        <taxon>Stramenopiles</taxon>
        <taxon>Bigyra</taxon>
        <taxon>Labyrinthulomycetes</taxon>
        <taxon>Thraustochytrida</taxon>
        <taxon>Thraustochytriidae</taxon>
        <taxon>Mucochytrium</taxon>
    </lineage>
</organism>
<feature type="compositionally biased region" description="Polar residues" evidence="3">
    <location>
        <begin position="1"/>
        <end position="12"/>
    </location>
</feature>
<dbReference type="InterPro" id="IPR051568">
    <property type="entry name" value="LZTR1/Attractin"/>
</dbReference>
<dbReference type="PROSITE" id="PS50097">
    <property type="entry name" value="BTB"/>
    <property type="match status" value="1"/>
</dbReference>
<accession>A0A7S2R788</accession>
<keyword evidence="1" id="KW-0880">Kelch repeat</keyword>
<evidence type="ECO:0000259" key="4">
    <source>
        <dbReference type="PROSITE" id="PS50097"/>
    </source>
</evidence>
<sequence length="590" mass="65938">MSSESQPSTGLSPESDLLGGAASQSDAADGAESEVQGPGGEAEAVGEANNQRLAWASPRTGTDTGAGPDERVRRSVRRSWRKLVCAGMMPGPRSGAASIVYGTKLYIFGGYGGESRLGDFYQYCFLSRCWSVVMTTGEICPGPRENNGFVSFGSCLYLFGGYDGVRWLNDTWEFNTVTGKWRLLFVKGETPRSRFGCASVTSNNKMLIFGGYDGTTWLNDLFELDYTTETWKLITDVEGDIPSKRSCPSWVQRDDSIFLFGGFDGVNRKNDLFEYKILEKRWVEITTSDNKPSGRYFHASGIFRDHLYVFGGFNGTMRLSCLHSFSFKTGKWEQVKTAGEVPCGRSSLVSQVYGNSFFIFGGYDGRSVLSDFYEYPFLCVHIEPPRIKADLTELIDHEKYSDVTFLVEGREVRAVRALLAIRSEHFRALLFGGMRESSEIGEQQPIVIPDVQYDVFMAVMEFLYTDSVSIQPDLAAPLLVAAEKYLLRRLKSLCEEVIFKSISYDNAVQILLQAYLHNATSLKLISFDFIVDNIALLKGRPQFQLLKQEPELLMEIIMRTTTLQGASSNSIQAFYENSANQSDQSSFDLE</sequence>
<feature type="domain" description="BTB" evidence="4">
    <location>
        <begin position="401"/>
        <end position="472"/>
    </location>
</feature>
<dbReference type="Pfam" id="PF01344">
    <property type="entry name" value="Kelch_1"/>
    <property type="match status" value="1"/>
</dbReference>
<dbReference type="InterPro" id="IPR000210">
    <property type="entry name" value="BTB/POZ_dom"/>
</dbReference>
<dbReference type="Gene3D" id="1.25.40.420">
    <property type="match status" value="1"/>
</dbReference>
<dbReference type="CDD" id="cd14733">
    <property type="entry name" value="BACK"/>
    <property type="match status" value="1"/>
</dbReference>
<dbReference type="Pfam" id="PF00651">
    <property type="entry name" value="BTB"/>
    <property type="match status" value="1"/>
</dbReference>
<gene>
    <name evidence="5" type="ORF">QSP1433_LOCUS432</name>
</gene>
<dbReference type="AlphaFoldDB" id="A0A7S2R788"/>
<dbReference type="PANTHER" id="PTHR46376">
    <property type="entry name" value="LEUCINE-ZIPPER-LIKE TRANSCRIPTIONAL REGULATOR 1"/>
    <property type="match status" value="1"/>
</dbReference>
<evidence type="ECO:0000313" key="5">
    <source>
        <dbReference type="EMBL" id="CAD9662751.1"/>
    </source>
</evidence>
<name>A0A7S2R788_9STRA</name>
<dbReference type="Pfam" id="PF24681">
    <property type="entry name" value="Kelch_KLHDC2_KLHL20_DRC7"/>
    <property type="match status" value="1"/>
</dbReference>
<evidence type="ECO:0000256" key="3">
    <source>
        <dbReference type="SAM" id="MobiDB-lite"/>
    </source>
</evidence>
<dbReference type="SUPFAM" id="SSF117281">
    <property type="entry name" value="Kelch motif"/>
    <property type="match status" value="1"/>
</dbReference>
<dbReference type="InterPro" id="IPR015915">
    <property type="entry name" value="Kelch-typ_b-propeller"/>
</dbReference>
<dbReference type="SMART" id="SM00612">
    <property type="entry name" value="Kelch"/>
    <property type="match status" value="4"/>
</dbReference>
<dbReference type="InterPro" id="IPR006652">
    <property type="entry name" value="Kelch_1"/>
</dbReference>
<feature type="compositionally biased region" description="Low complexity" evidence="3">
    <location>
        <begin position="19"/>
        <end position="51"/>
    </location>
</feature>
<dbReference type="EMBL" id="HBHK01000683">
    <property type="protein sequence ID" value="CAD9662751.1"/>
    <property type="molecule type" value="Transcribed_RNA"/>
</dbReference>
<reference evidence="5" key="1">
    <citation type="submission" date="2021-01" db="EMBL/GenBank/DDBJ databases">
        <authorList>
            <person name="Corre E."/>
            <person name="Pelletier E."/>
            <person name="Niang G."/>
            <person name="Scheremetjew M."/>
            <person name="Finn R."/>
            <person name="Kale V."/>
            <person name="Holt S."/>
            <person name="Cochrane G."/>
            <person name="Meng A."/>
            <person name="Brown T."/>
            <person name="Cohen L."/>
        </authorList>
    </citation>
    <scope>NUCLEOTIDE SEQUENCE</scope>
    <source>
        <strain evidence="5">NY070348D</strain>
    </source>
</reference>
<dbReference type="GO" id="GO:0005794">
    <property type="term" value="C:Golgi apparatus"/>
    <property type="evidence" value="ECO:0007669"/>
    <property type="project" value="TreeGrafter"/>
</dbReference>